<dbReference type="InterPro" id="IPR030678">
    <property type="entry name" value="Peptide/Ni-bd"/>
</dbReference>
<dbReference type="PANTHER" id="PTHR30290:SF9">
    <property type="entry name" value="OLIGOPEPTIDE-BINDING PROTEIN APPA"/>
    <property type="match status" value="1"/>
</dbReference>
<accession>A0ABY7K099</accession>
<evidence type="ECO:0000256" key="1">
    <source>
        <dbReference type="ARBA" id="ARBA00005695"/>
    </source>
</evidence>
<feature type="signal peptide" evidence="4">
    <location>
        <begin position="1"/>
        <end position="28"/>
    </location>
</feature>
<dbReference type="Pfam" id="PF00496">
    <property type="entry name" value="SBP_bac_5"/>
    <property type="match status" value="1"/>
</dbReference>
<sequence>MRKRITVTLGLPIVVAIGLSACSSSKGADQSSNNGKATQGASVTLTINGEPTTLDPQARDDGNLRDVDDNIYETLLTRSPDGTKLEPLLASAMPNRIDPTTWQFQLRQDVKFTDGEPFDAASAAYSINRIIAPKFNSELLGSISTITGAKAAGQYTLDVTTKAPDPILPSRMYFISMMAPNAKDPAKTPVGTGPYVLKTWANGDHITLTANPDYWGSKPSITTATFNYPQESGTRLAQLLSGKTDLVTNLLPTDAKSAPQLLVAPGDNHATLILNAESGVTADVRVRQALNYAVNTPELATSLFDGHATPDACQVMDKSWFGYNPDLKPFEYNKDKAKELLQQAGAVGKTINIVGDASGRWLADRDFVQAIAQAWRSVGLKVNVQLLQFNQYLDKLFNQPARPDAVMVYTDNSLFDADRTISTYYEHGGSGASNNDSQISQLADAARSDLDTTSRLQDYNKILQAGCDQALFYFGLHVEDLYGASKRLHWTPRADSQIYLNQMSVS</sequence>
<dbReference type="Gene3D" id="3.10.105.10">
    <property type="entry name" value="Dipeptide-binding Protein, Domain 3"/>
    <property type="match status" value="1"/>
</dbReference>
<evidence type="ECO:0000256" key="2">
    <source>
        <dbReference type="ARBA" id="ARBA00022448"/>
    </source>
</evidence>
<feature type="domain" description="Solute-binding protein family 5" evidence="5">
    <location>
        <begin position="84"/>
        <end position="430"/>
    </location>
</feature>
<dbReference type="RefSeq" id="WP_269444819.1">
    <property type="nucleotide sequence ID" value="NZ_CP097463.1"/>
</dbReference>
<dbReference type="Gene3D" id="3.40.190.10">
    <property type="entry name" value="Periplasmic binding protein-like II"/>
    <property type="match status" value="1"/>
</dbReference>
<dbReference type="PIRSF" id="PIRSF002741">
    <property type="entry name" value="MppA"/>
    <property type="match status" value="1"/>
</dbReference>
<evidence type="ECO:0000256" key="3">
    <source>
        <dbReference type="ARBA" id="ARBA00022729"/>
    </source>
</evidence>
<organism evidence="6 7">
    <name type="scientific">Jatrophihabitans cynanchi</name>
    <dbReference type="NCBI Taxonomy" id="2944128"/>
    <lineage>
        <taxon>Bacteria</taxon>
        <taxon>Bacillati</taxon>
        <taxon>Actinomycetota</taxon>
        <taxon>Actinomycetes</taxon>
        <taxon>Jatrophihabitantales</taxon>
        <taxon>Jatrophihabitantaceae</taxon>
        <taxon>Jatrophihabitans</taxon>
    </lineage>
</organism>
<dbReference type="SUPFAM" id="SSF53850">
    <property type="entry name" value="Periplasmic binding protein-like II"/>
    <property type="match status" value="1"/>
</dbReference>
<dbReference type="PANTHER" id="PTHR30290">
    <property type="entry name" value="PERIPLASMIC BINDING COMPONENT OF ABC TRANSPORTER"/>
    <property type="match status" value="1"/>
</dbReference>
<gene>
    <name evidence="6" type="ORF">M6B22_05765</name>
</gene>
<evidence type="ECO:0000313" key="6">
    <source>
        <dbReference type="EMBL" id="WAX58269.1"/>
    </source>
</evidence>
<evidence type="ECO:0000256" key="4">
    <source>
        <dbReference type="SAM" id="SignalP"/>
    </source>
</evidence>
<name>A0ABY7K099_9ACTN</name>
<feature type="chain" id="PRO_5047509476" evidence="4">
    <location>
        <begin position="29"/>
        <end position="506"/>
    </location>
</feature>
<dbReference type="PROSITE" id="PS51257">
    <property type="entry name" value="PROKAR_LIPOPROTEIN"/>
    <property type="match status" value="1"/>
</dbReference>
<comment type="similarity">
    <text evidence="1">Belongs to the bacterial solute-binding protein 5 family.</text>
</comment>
<dbReference type="InterPro" id="IPR039424">
    <property type="entry name" value="SBP_5"/>
</dbReference>
<keyword evidence="2" id="KW-0813">Transport</keyword>
<reference evidence="6" key="1">
    <citation type="submission" date="2022-05" db="EMBL/GenBank/DDBJ databases">
        <title>Jatrophihabitans sp. SB3-54 whole genome sequence.</title>
        <authorList>
            <person name="Suh M.K."/>
            <person name="Eom M.K."/>
            <person name="Kim J.S."/>
            <person name="Kim H.S."/>
            <person name="Do H.E."/>
            <person name="Shin Y.K."/>
            <person name="Lee J.-S."/>
        </authorList>
    </citation>
    <scope>NUCLEOTIDE SEQUENCE</scope>
    <source>
        <strain evidence="6">SB3-54</strain>
    </source>
</reference>
<evidence type="ECO:0000259" key="5">
    <source>
        <dbReference type="Pfam" id="PF00496"/>
    </source>
</evidence>
<dbReference type="EMBL" id="CP097463">
    <property type="protein sequence ID" value="WAX58269.1"/>
    <property type="molecule type" value="Genomic_DNA"/>
</dbReference>
<evidence type="ECO:0000313" key="7">
    <source>
        <dbReference type="Proteomes" id="UP001164693"/>
    </source>
</evidence>
<proteinExistence type="inferred from homology"/>
<dbReference type="InterPro" id="IPR000914">
    <property type="entry name" value="SBP_5_dom"/>
</dbReference>
<dbReference type="Proteomes" id="UP001164693">
    <property type="component" value="Chromosome"/>
</dbReference>
<dbReference type="Gene3D" id="3.90.76.10">
    <property type="entry name" value="Dipeptide-binding Protein, Domain 1"/>
    <property type="match status" value="1"/>
</dbReference>
<keyword evidence="7" id="KW-1185">Reference proteome</keyword>
<keyword evidence="3 4" id="KW-0732">Signal</keyword>
<protein>
    <submittedName>
        <fullName evidence="6">ABC transporter substrate-binding protein</fullName>
    </submittedName>
</protein>